<evidence type="ECO:0000313" key="2">
    <source>
        <dbReference type="EMBL" id="VDO82090.1"/>
    </source>
</evidence>
<gene>
    <name evidence="2" type="ORF">SBAD_LOCUS303</name>
</gene>
<keyword evidence="3" id="KW-1185">Reference proteome</keyword>
<evidence type="ECO:0000256" key="1">
    <source>
        <dbReference type="SAM" id="MobiDB-lite"/>
    </source>
</evidence>
<proteinExistence type="predicted"/>
<dbReference type="AlphaFoldDB" id="A0A183I9K9"/>
<reference evidence="4" key="1">
    <citation type="submission" date="2016-06" db="UniProtKB">
        <authorList>
            <consortium name="WormBaseParasite"/>
        </authorList>
    </citation>
    <scope>IDENTIFICATION</scope>
</reference>
<reference evidence="2 3" key="2">
    <citation type="submission" date="2018-11" db="EMBL/GenBank/DDBJ databases">
        <authorList>
            <consortium name="Pathogen Informatics"/>
        </authorList>
    </citation>
    <scope>NUCLEOTIDE SEQUENCE [LARGE SCALE GENOMIC DNA]</scope>
</reference>
<organism evidence="4">
    <name type="scientific">Soboliphyme baturini</name>
    <dbReference type="NCBI Taxonomy" id="241478"/>
    <lineage>
        <taxon>Eukaryota</taxon>
        <taxon>Metazoa</taxon>
        <taxon>Ecdysozoa</taxon>
        <taxon>Nematoda</taxon>
        <taxon>Enoplea</taxon>
        <taxon>Dorylaimia</taxon>
        <taxon>Dioctophymatida</taxon>
        <taxon>Dioctophymatoidea</taxon>
        <taxon>Soboliphymatidae</taxon>
        <taxon>Soboliphyme</taxon>
    </lineage>
</organism>
<accession>A0A183I9K9</accession>
<name>A0A183I9K9_9BILA</name>
<dbReference type="WBParaSite" id="SBAD_0000032001-mRNA-1">
    <property type="protein sequence ID" value="SBAD_0000032001-mRNA-1"/>
    <property type="gene ID" value="SBAD_0000032001"/>
</dbReference>
<dbReference type="EMBL" id="UZAM01000624">
    <property type="protein sequence ID" value="VDO82090.1"/>
    <property type="molecule type" value="Genomic_DNA"/>
</dbReference>
<protein>
    <submittedName>
        <fullName evidence="4">Homeobox domain-containing protein</fullName>
    </submittedName>
</protein>
<sequence length="164" mass="18368">MKGTASQDTEASSSEGDRSSSAREQAGQRLTMREFERERRVALKEQNRLNLMITKSSLSVSPGAEITPGRKHQWLRRRNASYGENADVALQTSPSSPPIVITEPWEDQDQKGSLPLQANYAFVYMKCNCLLFSCFFDFLLVGVKTGTMHILHISVICIRNVNVS</sequence>
<dbReference type="Proteomes" id="UP000270296">
    <property type="component" value="Unassembled WGS sequence"/>
</dbReference>
<feature type="region of interest" description="Disordered" evidence="1">
    <location>
        <begin position="1"/>
        <end position="33"/>
    </location>
</feature>
<evidence type="ECO:0000313" key="3">
    <source>
        <dbReference type="Proteomes" id="UP000270296"/>
    </source>
</evidence>
<evidence type="ECO:0000313" key="4">
    <source>
        <dbReference type="WBParaSite" id="SBAD_0000032001-mRNA-1"/>
    </source>
</evidence>